<evidence type="ECO:0000256" key="1">
    <source>
        <dbReference type="SAM" id="Phobius"/>
    </source>
</evidence>
<feature type="transmembrane region" description="Helical" evidence="1">
    <location>
        <begin position="340"/>
        <end position="359"/>
    </location>
</feature>
<dbReference type="AlphaFoldDB" id="A0A1T5G0H1"/>
<accession>A0A1T5G0H1</accession>
<protein>
    <submittedName>
        <fullName evidence="2">EpsG family protein</fullName>
    </submittedName>
</protein>
<feature type="transmembrane region" description="Helical" evidence="1">
    <location>
        <begin position="97"/>
        <end position="117"/>
    </location>
</feature>
<feature type="transmembrane region" description="Helical" evidence="1">
    <location>
        <begin position="6"/>
        <end position="24"/>
    </location>
</feature>
<dbReference type="RefSeq" id="WP_079667635.1">
    <property type="nucleotide sequence ID" value="NZ_FUYZ01000009.1"/>
</dbReference>
<keyword evidence="1" id="KW-0472">Membrane</keyword>
<dbReference type="EMBL" id="FUYZ01000009">
    <property type="protein sequence ID" value="SKC01837.1"/>
    <property type="molecule type" value="Genomic_DNA"/>
</dbReference>
<dbReference type="InterPro" id="IPR049458">
    <property type="entry name" value="EpsG-like"/>
</dbReference>
<dbReference type="STRING" id="619805.SAMN05660477_02432"/>
<feature type="transmembrane region" description="Helical" evidence="1">
    <location>
        <begin position="208"/>
        <end position="227"/>
    </location>
</feature>
<dbReference type="Proteomes" id="UP000191112">
    <property type="component" value="Unassembled WGS sequence"/>
</dbReference>
<keyword evidence="1" id="KW-0812">Transmembrane</keyword>
<organism evidence="2 3">
    <name type="scientific">Soonwooa buanensis</name>
    <dbReference type="NCBI Taxonomy" id="619805"/>
    <lineage>
        <taxon>Bacteria</taxon>
        <taxon>Pseudomonadati</taxon>
        <taxon>Bacteroidota</taxon>
        <taxon>Flavobacteriia</taxon>
        <taxon>Flavobacteriales</taxon>
        <taxon>Weeksellaceae</taxon>
        <taxon>Chryseobacterium group</taxon>
        <taxon>Soonwooa</taxon>
    </lineage>
</organism>
<feature type="transmembrane region" description="Helical" evidence="1">
    <location>
        <begin position="129"/>
        <end position="146"/>
    </location>
</feature>
<keyword evidence="3" id="KW-1185">Reference proteome</keyword>
<feature type="transmembrane region" description="Helical" evidence="1">
    <location>
        <begin position="172"/>
        <end position="196"/>
    </location>
</feature>
<proteinExistence type="predicted"/>
<sequence length="378" mass="44325">MNILHPYFIVAMVIMMICSFYETYSEKLDRKYLYWLGAYFIILAGFRDNVGADFGSYLGIYYWSTTKDYWSIFLKALGLTPPNPVELEWGFVFINKVVRMFNAPFFMLTFVVAILAVTFKNKFVEENTMYPFTFLLIFFIPGFFVGESGQIRQNLGSFIAYYAIRYIKERRVWMYLLFIHIAGGMHSVCYILLPMYWVARIPLNKMMMLLLIIGSLIASPFEVYRIFGSWLENLTADATVSVGFNGYMNETIVRQRGEFGLPELMMTIVTFFLFAFDTPMKKKYPYYEYHRNYAVIAICSYFIFRNNPIFSSRLAGVFVGVSYLIIPNAMYVVNEGTKKIIHFFIICLAIFNFLVFSSFNNISKGRFTIDRYKNWILP</sequence>
<feature type="transmembrane region" description="Helical" evidence="1">
    <location>
        <begin position="31"/>
        <end position="47"/>
    </location>
</feature>
<evidence type="ECO:0000313" key="2">
    <source>
        <dbReference type="EMBL" id="SKC01837.1"/>
    </source>
</evidence>
<dbReference type="Pfam" id="PF14897">
    <property type="entry name" value="EpsG"/>
    <property type="match status" value="1"/>
</dbReference>
<evidence type="ECO:0000313" key="3">
    <source>
        <dbReference type="Proteomes" id="UP000191112"/>
    </source>
</evidence>
<keyword evidence="1" id="KW-1133">Transmembrane helix</keyword>
<reference evidence="2 3" key="1">
    <citation type="submission" date="2017-02" db="EMBL/GenBank/DDBJ databases">
        <authorList>
            <person name="Peterson S.W."/>
        </authorList>
    </citation>
    <scope>NUCLEOTIDE SEQUENCE [LARGE SCALE GENOMIC DNA]</scope>
    <source>
        <strain evidence="2 3">DSM 22323</strain>
    </source>
</reference>
<gene>
    <name evidence="2" type="ORF">SAMN05660477_02432</name>
</gene>
<feature type="transmembrane region" description="Helical" evidence="1">
    <location>
        <begin position="259"/>
        <end position="276"/>
    </location>
</feature>
<name>A0A1T5G0H1_9FLAO</name>
<feature type="transmembrane region" description="Helical" evidence="1">
    <location>
        <begin position="314"/>
        <end position="334"/>
    </location>
</feature>
<dbReference type="OrthoDB" id="1424730at2"/>